<organism evidence="2 3">
    <name type="scientific">Rhizoclosmatium globosum</name>
    <dbReference type="NCBI Taxonomy" id="329046"/>
    <lineage>
        <taxon>Eukaryota</taxon>
        <taxon>Fungi</taxon>
        <taxon>Fungi incertae sedis</taxon>
        <taxon>Chytridiomycota</taxon>
        <taxon>Chytridiomycota incertae sedis</taxon>
        <taxon>Chytridiomycetes</taxon>
        <taxon>Chytridiales</taxon>
        <taxon>Chytriomycetaceae</taxon>
        <taxon>Rhizoclosmatium</taxon>
    </lineage>
</organism>
<dbReference type="Proteomes" id="UP000193642">
    <property type="component" value="Unassembled WGS sequence"/>
</dbReference>
<evidence type="ECO:0000256" key="1">
    <source>
        <dbReference type="SAM" id="Phobius"/>
    </source>
</evidence>
<proteinExistence type="predicted"/>
<dbReference type="AlphaFoldDB" id="A0A1Y2C9V9"/>
<feature type="transmembrane region" description="Helical" evidence="1">
    <location>
        <begin position="59"/>
        <end position="78"/>
    </location>
</feature>
<keyword evidence="1" id="KW-0812">Transmembrane</keyword>
<sequence>MINFRNGINIVFKTVLQKICMIPNLIRILQPQAHLVLVVLLYSAISFSLAYSVRAIQLASQPFSAPVVLGLIIPPLMVEGQVFHGQSRFEYSGTKLWQVTVATASFRFLSPVFWCLISYFLAPNSLNSVYLGSDVFHTAFRAVINVLVGRGWEHVRSNVREVAMKALFSFVILSATKLLCVGFTQAIYYNQNSFMLLEIVTIIIFPTFQILFSLFTAGYVSKRDIQKETLHIYQSLVPCYIISAIKVSLLRLAVKITLFW</sequence>
<reference evidence="2 3" key="1">
    <citation type="submission" date="2016-07" db="EMBL/GenBank/DDBJ databases">
        <title>Pervasive Adenine N6-methylation of Active Genes in Fungi.</title>
        <authorList>
            <consortium name="DOE Joint Genome Institute"/>
            <person name="Mondo S.J."/>
            <person name="Dannebaum R.O."/>
            <person name="Kuo R.C."/>
            <person name="Labutti K."/>
            <person name="Haridas S."/>
            <person name="Kuo A."/>
            <person name="Salamov A."/>
            <person name="Ahrendt S.R."/>
            <person name="Lipzen A."/>
            <person name="Sullivan W."/>
            <person name="Andreopoulos W.B."/>
            <person name="Clum A."/>
            <person name="Lindquist E."/>
            <person name="Daum C."/>
            <person name="Ramamoorthy G.K."/>
            <person name="Gryganskyi A."/>
            <person name="Culley D."/>
            <person name="Magnuson J.K."/>
            <person name="James T.Y."/>
            <person name="O'Malley M.A."/>
            <person name="Stajich J.E."/>
            <person name="Spatafora J.W."/>
            <person name="Visel A."/>
            <person name="Grigoriev I.V."/>
        </authorList>
    </citation>
    <scope>NUCLEOTIDE SEQUENCE [LARGE SCALE GENOMIC DNA]</scope>
    <source>
        <strain evidence="2 3">JEL800</strain>
    </source>
</reference>
<feature type="transmembrane region" description="Helical" evidence="1">
    <location>
        <begin position="35"/>
        <end position="53"/>
    </location>
</feature>
<gene>
    <name evidence="2" type="ORF">BCR33DRAFT_250311</name>
</gene>
<feature type="transmembrane region" description="Helical" evidence="1">
    <location>
        <begin position="167"/>
        <end position="188"/>
    </location>
</feature>
<accession>A0A1Y2C9V9</accession>
<protein>
    <submittedName>
        <fullName evidence="2">Uncharacterized protein</fullName>
    </submittedName>
</protein>
<keyword evidence="1" id="KW-0472">Membrane</keyword>
<evidence type="ECO:0000313" key="3">
    <source>
        <dbReference type="Proteomes" id="UP000193642"/>
    </source>
</evidence>
<feature type="transmembrane region" description="Helical" evidence="1">
    <location>
        <begin position="99"/>
        <end position="122"/>
    </location>
</feature>
<keyword evidence="1" id="KW-1133">Transmembrane helix</keyword>
<name>A0A1Y2C9V9_9FUNG</name>
<comment type="caution">
    <text evidence="2">The sequence shown here is derived from an EMBL/GenBank/DDBJ whole genome shotgun (WGS) entry which is preliminary data.</text>
</comment>
<keyword evidence="3" id="KW-1185">Reference proteome</keyword>
<feature type="transmembrane region" description="Helical" evidence="1">
    <location>
        <begin position="194"/>
        <end position="220"/>
    </location>
</feature>
<evidence type="ECO:0000313" key="2">
    <source>
        <dbReference type="EMBL" id="ORY43821.1"/>
    </source>
</evidence>
<dbReference type="EMBL" id="MCGO01000024">
    <property type="protein sequence ID" value="ORY43821.1"/>
    <property type="molecule type" value="Genomic_DNA"/>
</dbReference>